<dbReference type="EMBL" id="KZ107840">
    <property type="protein sequence ID" value="OSS51310.1"/>
    <property type="molecule type" value="Genomic_DNA"/>
</dbReference>
<evidence type="ECO:0000313" key="2">
    <source>
        <dbReference type="EMBL" id="OSS51310.1"/>
    </source>
</evidence>
<organism evidence="2 3">
    <name type="scientific">Epicoccum nigrum</name>
    <name type="common">Soil fungus</name>
    <name type="synonym">Epicoccum purpurascens</name>
    <dbReference type="NCBI Taxonomy" id="105696"/>
    <lineage>
        <taxon>Eukaryota</taxon>
        <taxon>Fungi</taxon>
        <taxon>Dikarya</taxon>
        <taxon>Ascomycota</taxon>
        <taxon>Pezizomycotina</taxon>
        <taxon>Dothideomycetes</taxon>
        <taxon>Pleosporomycetidae</taxon>
        <taxon>Pleosporales</taxon>
        <taxon>Pleosporineae</taxon>
        <taxon>Didymellaceae</taxon>
        <taxon>Epicoccum</taxon>
    </lineage>
</organism>
<keyword evidence="3" id="KW-1185">Reference proteome</keyword>
<evidence type="ECO:0000313" key="3">
    <source>
        <dbReference type="Proteomes" id="UP000193240"/>
    </source>
</evidence>
<gene>
    <name evidence="2" type="ORF">B5807_03241</name>
</gene>
<protein>
    <submittedName>
        <fullName evidence="2">Uncharacterized protein</fullName>
    </submittedName>
</protein>
<dbReference type="InParanoid" id="A0A1Y2M5E2"/>
<proteinExistence type="predicted"/>
<reference evidence="2 3" key="1">
    <citation type="journal article" date="2017" name="Genome Announc.">
        <title>Genome sequence of the saprophytic ascomycete Epicoccum nigrum ICMP 19927 strain isolated from New Zealand.</title>
        <authorList>
            <person name="Fokin M."/>
            <person name="Fleetwood D."/>
            <person name="Weir B.S."/>
            <person name="Villas-Boas S.G."/>
        </authorList>
    </citation>
    <scope>NUCLEOTIDE SEQUENCE [LARGE SCALE GENOMIC DNA]</scope>
    <source>
        <strain evidence="2 3">ICMP 19927</strain>
    </source>
</reference>
<name>A0A1Y2M5E2_EPING</name>
<sequence>MPIVLTRDTDLLLDLSRLRSSFTDIPTSPTHASTVAHRAARSFSIPQTLTSSNLQARGSGSSNDRVATKLLRYENSVVESFPRGPCERPLRRRASRPTKDAGTSR</sequence>
<dbReference type="Proteomes" id="UP000193240">
    <property type="component" value="Unassembled WGS sequence"/>
</dbReference>
<accession>A0A1Y2M5E2</accession>
<evidence type="ECO:0000256" key="1">
    <source>
        <dbReference type="SAM" id="MobiDB-lite"/>
    </source>
</evidence>
<dbReference type="AlphaFoldDB" id="A0A1Y2M5E2"/>
<feature type="region of interest" description="Disordered" evidence="1">
    <location>
        <begin position="78"/>
        <end position="105"/>
    </location>
</feature>